<dbReference type="Pfam" id="PF11741">
    <property type="entry name" value="AMIN"/>
    <property type="match status" value="1"/>
</dbReference>
<dbReference type="InterPro" id="IPR050695">
    <property type="entry name" value="N-acetylmuramoyl_amidase_3"/>
</dbReference>
<keyword evidence="4" id="KW-0732">Signal</keyword>
<dbReference type="STRING" id="1079.BVIR_1110"/>
<keyword evidence="7" id="KW-1185">Reference proteome</keyword>
<dbReference type="GO" id="GO:0009253">
    <property type="term" value="P:peptidoglycan catabolic process"/>
    <property type="evidence" value="ECO:0007669"/>
    <property type="project" value="InterPro"/>
</dbReference>
<dbReference type="Pfam" id="PF01520">
    <property type="entry name" value="Amidase_3"/>
    <property type="match status" value="1"/>
</dbReference>
<feature type="chain" id="PRO_5006626054" description="N-acetylmuramoyl-L-alanine amidase" evidence="4">
    <location>
        <begin position="33"/>
        <end position="465"/>
    </location>
</feature>
<evidence type="ECO:0000256" key="1">
    <source>
        <dbReference type="ARBA" id="ARBA00001561"/>
    </source>
</evidence>
<keyword evidence="3 6" id="KW-0378">Hydrolase</keyword>
<dbReference type="CDD" id="cd02696">
    <property type="entry name" value="MurNAc-LAA"/>
    <property type="match status" value="1"/>
</dbReference>
<evidence type="ECO:0000313" key="7">
    <source>
        <dbReference type="Proteomes" id="UP000065734"/>
    </source>
</evidence>
<dbReference type="PANTHER" id="PTHR30404:SF0">
    <property type="entry name" value="N-ACETYLMURAMOYL-L-ALANINE AMIDASE AMIC"/>
    <property type="match status" value="1"/>
</dbReference>
<dbReference type="RefSeq" id="WP_060832913.1">
    <property type="nucleotide sequence ID" value="NZ_AP014854.2"/>
</dbReference>
<organism evidence="6 7">
    <name type="scientific">Blastochloris viridis</name>
    <name type="common">Rhodopseudomonas viridis</name>
    <dbReference type="NCBI Taxonomy" id="1079"/>
    <lineage>
        <taxon>Bacteria</taxon>
        <taxon>Pseudomonadati</taxon>
        <taxon>Pseudomonadota</taxon>
        <taxon>Alphaproteobacteria</taxon>
        <taxon>Hyphomicrobiales</taxon>
        <taxon>Blastochloridaceae</taxon>
        <taxon>Blastochloris</taxon>
    </lineage>
</organism>
<evidence type="ECO:0000256" key="3">
    <source>
        <dbReference type="ARBA" id="ARBA00022801"/>
    </source>
</evidence>
<dbReference type="AlphaFoldDB" id="A0A0S4PZ89"/>
<dbReference type="Proteomes" id="UP000065734">
    <property type="component" value="Chromosome I"/>
</dbReference>
<proteinExistence type="predicted"/>
<accession>A0A0S4PZ89</accession>
<evidence type="ECO:0000256" key="4">
    <source>
        <dbReference type="SAM" id="SignalP"/>
    </source>
</evidence>
<dbReference type="Gene3D" id="2.60.40.3500">
    <property type="match status" value="1"/>
</dbReference>
<feature type="signal peptide" evidence="4">
    <location>
        <begin position="1"/>
        <end position="32"/>
    </location>
</feature>
<evidence type="ECO:0000313" key="6">
    <source>
        <dbReference type="EMBL" id="CUU41560.1"/>
    </source>
</evidence>
<dbReference type="EC" id="3.5.1.28" evidence="2"/>
<name>A0A0S4PZ89_BLAVI</name>
<feature type="domain" description="MurNAc-LAA" evidence="5">
    <location>
        <begin position="293"/>
        <end position="449"/>
    </location>
</feature>
<dbReference type="InterPro" id="IPR002508">
    <property type="entry name" value="MurNAc-LAA_cat"/>
</dbReference>
<dbReference type="PATRIC" id="fig|1079.7.peg.584"/>
<dbReference type="PANTHER" id="PTHR30404">
    <property type="entry name" value="N-ACETYLMURAMOYL-L-ALANINE AMIDASE"/>
    <property type="match status" value="1"/>
</dbReference>
<gene>
    <name evidence="6" type="primary">amiC_1</name>
    <name evidence="6" type="ORF">BVIRIDIS_05530</name>
</gene>
<reference evidence="7" key="1">
    <citation type="journal article" date="2016" name="Genome Announc.">
        <title>Revised genome sequence of the purple photosynthetic bacterium Blastochloris viridis.</title>
        <authorList>
            <person name="Liu L.N."/>
            <person name="Faulkner M."/>
            <person name="Liu X."/>
            <person name="Huang F."/>
            <person name="Darby A.C."/>
            <person name="Hall N."/>
        </authorList>
    </citation>
    <scope>NUCLEOTIDE SEQUENCE [LARGE SCALE GENOMIC DNA]</scope>
    <source>
        <strain evidence="7">ATCC 19567 / DSM 133 / F</strain>
    </source>
</reference>
<dbReference type="Gene3D" id="3.40.630.40">
    <property type="entry name" value="Zn-dependent exopeptidases"/>
    <property type="match status" value="1"/>
</dbReference>
<dbReference type="SMART" id="SM00646">
    <property type="entry name" value="Ami_3"/>
    <property type="match status" value="1"/>
</dbReference>
<dbReference type="SUPFAM" id="SSF53187">
    <property type="entry name" value="Zn-dependent exopeptidases"/>
    <property type="match status" value="1"/>
</dbReference>
<protein>
    <recommendedName>
        <fullName evidence="2">N-acetylmuramoyl-L-alanine amidase</fullName>
        <ecNumber evidence="2">3.5.1.28</ecNumber>
    </recommendedName>
</protein>
<dbReference type="EMBL" id="LN907867">
    <property type="protein sequence ID" value="CUU41560.1"/>
    <property type="molecule type" value="Genomic_DNA"/>
</dbReference>
<evidence type="ECO:0000256" key="2">
    <source>
        <dbReference type="ARBA" id="ARBA00011901"/>
    </source>
</evidence>
<comment type="catalytic activity">
    <reaction evidence="1">
        <text>Hydrolyzes the link between N-acetylmuramoyl residues and L-amino acid residues in certain cell-wall glycopeptides.</text>
        <dbReference type="EC" id="3.5.1.28"/>
    </reaction>
</comment>
<sequence>MHRVFMVLFRRVAALMLLAAALVPSAASTGFAQGGAFAQGAAIAATAPAKDAVPEAVTDARDAVAGAAGNPVKDDATKAKAQSAVAVDVRFAGDLARSRMILDLSTKVEMRVFTLADPYRVVVDIPGLEFRLPSEGGRDGRGLITDFRYGNVSPGKARIVLEVREPVAVDKAFVLEAIDDQPARLVVDLVRTDRATFLRSAETQTPARAEAAALAVKPEPVPPGAKGQLPVVVIDPGHGGIDSGAAARGSGETEKTIVLDVALMLRERLEAGGRVRVVMTRTEDVFVPLGERVRIARRSEAVLFLSIHADSLRVRDGLASGASVYTLSEKASDAEAERLAESENKADLIAGVDLGEEPADVADILIDLVQRETKSFSIHFARTLVKELRPTARMHRTPLKSAGFKVLKAPDVPSVLLELGFLSNREELRQITSQAWRTKVTRAIAEGIEEFVATRTMDESVRAPQ</sequence>
<dbReference type="InterPro" id="IPR021731">
    <property type="entry name" value="AMIN_dom"/>
</dbReference>
<dbReference type="GO" id="GO:0008745">
    <property type="term" value="F:N-acetylmuramoyl-L-alanine amidase activity"/>
    <property type="evidence" value="ECO:0007669"/>
    <property type="project" value="UniProtKB-EC"/>
</dbReference>
<evidence type="ECO:0000259" key="5">
    <source>
        <dbReference type="SMART" id="SM00646"/>
    </source>
</evidence>
<dbReference type="GO" id="GO:0030288">
    <property type="term" value="C:outer membrane-bounded periplasmic space"/>
    <property type="evidence" value="ECO:0007669"/>
    <property type="project" value="TreeGrafter"/>
</dbReference>